<dbReference type="GO" id="GO:0000105">
    <property type="term" value="P:L-histidine biosynthetic process"/>
    <property type="evidence" value="ECO:0007669"/>
    <property type="project" value="UniProtKB-UniRule"/>
</dbReference>
<dbReference type="NCBIfam" id="TIGR01856">
    <property type="entry name" value="hisJ_fam"/>
    <property type="match status" value="1"/>
</dbReference>
<dbReference type="Pfam" id="PF02811">
    <property type="entry name" value="PHP"/>
    <property type="match status" value="1"/>
</dbReference>
<dbReference type="STRING" id="1423780.FD05_GL001726"/>
<keyword evidence="5 8" id="KW-0378">Hydrolase</keyword>
<gene>
    <name evidence="10" type="ORF">LOT_1962</name>
</gene>
<evidence type="ECO:0000259" key="9">
    <source>
        <dbReference type="Pfam" id="PF02811"/>
    </source>
</evidence>
<dbReference type="NCBIfam" id="NF005996">
    <property type="entry name" value="PRK08123.1"/>
    <property type="match status" value="1"/>
</dbReference>
<keyword evidence="11" id="KW-1185">Reference proteome</keyword>
<evidence type="ECO:0000256" key="4">
    <source>
        <dbReference type="ARBA" id="ARBA00022605"/>
    </source>
</evidence>
<sequence>MIQKAIKLGFQEYSITEHAPLPEGFTDLYAGKQTGLTEASMAASDLDAYFTKANQMKAKYADQIKINIGFEVDFLPDFVDWTRDFLNEYGPQTTDNILSVHFMKGRNDKFWCVDDTLEDFQKGLLSHANNSQILYENYFEAVLASVNADLGEYTPNRIGHMTLIKKFQDYFGLDRHFSADNLHRVGTILSAISQQHRELDLNAAGLYKQYCNEQYPTYSIIKMAKELNIPFVYGSDAHSIADIGRGYNGLISLVE</sequence>
<dbReference type="PATRIC" id="fig|1423780.4.peg.1746"/>
<dbReference type="InterPro" id="IPR010140">
    <property type="entry name" value="Histidinol_P_phosphatase_HisJ"/>
</dbReference>
<evidence type="ECO:0000256" key="6">
    <source>
        <dbReference type="ARBA" id="ARBA00023102"/>
    </source>
</evidence>
<evidence type="ECO:0000313" key="11">
    <source>
        <dbReference type="Proteomes" id="UP000016361"/>
    </source>
</evidence>
<accession>S4NEP8</accession>
<evidence type="ECO:0000256" key="7">
    <source>
        <dbReference type="ARBA" id="ARBA00049158"/>
    </source>
</evidence>
<comment type="catalytic activity">
    <reaction evidence="7 8">
        <text>L-histidinol phosphate + H2O = L-histidinol + phosphate</text>
        <dbReference type="Rhea" id="RHEA:14465"/>
        <dbReference type="ChEBI" id="CHEBI:15377"/>
        <dbReference type="ChEBI" id="CHEBI:43474"/>
        <dbReference type="ChEBI" id="CHEBI:57699"/>
        <dbReference type="ChEBI" id="CHEBI:57980"/>
        <dbReference type="EC" id="3.1.3.15"/>
    </reaction>
</comment>
<feature type="domain" description="PHP" evidence="9">
    <location>
        <begin position="1"/>
        <end position="202"/>
    </location>
</feature>
<evidence type="ECO:0000313" key="10">
    <source>
        <dbReference type="EMBL" id="GAD17424.1"/>
    </source>
</evidence>
<dbReference type="PANTHER" id="PTHR21039:SF0">
    <property type="entry name" value="HISTIDINOL-PHOSPHATASE"/>
    <property type="match status" value="1"/>
</dbReference>
<dbReference type="InterPro" id="IPR016195">
    <property type="entry name" value="Pol/histidinol_Pase-like"/>
</dbReference>
<dbReference type="Proteomes" id="UP000016361">
    <property type="component" value="Unassembled WGS sequence"/>
</dbReference>
<evidence type="ECO:0000256" key="8">
    <source>
        <dbReference type="RuleBase" id="RU366003"/>
    </source>
</evidence>
<dbReference type="eggNOG" id="COG1387">
    <property type="taxonomic scope" value="Bacteria"/>
</dbReference>
<comment type="similarity">
    <text evidence="2 8">Belongs to the PHP hydrolase family. HisK subfamily.</text>
</comment>
<dbReference type="AlphaFoldDB" id="S4NEP8"/>
<dbReference type="Pfam" id="PF13263">
    <property type="entry name" value="PHP_C"/>
    <property type="match status" value="1"/>
</dbReference>
<protein>
    <recommendedName>
        <fullName evidence="3 8">Histidinol-phosphatase</fullName>
        <shortName evidence="8">HolPase</shortName>
        <ecNumber evidence="3 8">3.1.3.15</ecNumber>
    </recommendedName>
</protein>
<dbReference type="SUPFAM" id="SSF89550">
    <property type="entry name" value="PHP domain-like"/>
    <property type="match status" value="1"/>
</dbReference>
<dbReference type="CDD" id="cd12110">
    <property type="entry name" value="PHP_HisPPase_Hisj_like"/>
    <property type="match status" value="1"/>
</dbReference>
<comment type="caution">
    <text evidence="10">The sequence shown here is derived from an EMBL/GenBank/DDBJ whole genome shotgun (WGS) entry which is preliminary data.</text>
</comment>
<name>S4NEP8_9LACO</name>
<evidence type="ECO:0000256" key="2">
    <source>
        <dbReference type="ARBA" id="ARBA00009152"/>
    </source>
</evidence>
<dbReference type="PANTHER" id="PTHR21039">
    <property type="entry name" value="HISTIDINOL PHOSPHATASE-RELATED"/>
    <property type="match status" value="1"/>
</dbReference>
<evidence type="ECO:0000256" key="1">
    <source>
        <dbReference type="ARBA" id="ARBA00004970"/>
    </source>
</evidence>
<reference evidence="11" key="1">
    <citation type="journal article" date="2013" name="Genome Announc.">
        <title>Draft Genome Sequence of D-Branched-Chain Amino Acid Producer Lactobacillus otakiensis JCM 15040T, Isolated from a Traditional Japanese Pickle.</title>
        <authorList>
            <person name="Doi K."/>
            <person name="Mori K."/>
            <person name="Mutaguchi Y."/>
            <person name="Tashiro K."/>
            <person name="Fujino Y."/>
            <person name="Ohmori T."/>
            <person name="Kuhara S."/>
            <person name="Ohshima T."/>
        </authorList>
    </citation>
    <scope>NUCLEOTIDE SEQUENCE [LARGE SCALE GENOMIC DNA]</scope>
    <source>
        <strain evidence="11">JCM 15040</strain>
    </source>
</reference>
<dbReference type="UniPathway" id="UPA00031">
    <property type="reaction ID" value="UER00013"/>
</dbReference>
<keyword evidence="4 8" id="KW-0028">Amino-acid biosynthesis</keyword>
<evidence type="ECO:0000256" key="3">
    <source>
        <dbReference type="ARBA" id="ARBA00013085"/>
    </source>
</evidence>
<dbReference type="EMBL" id="BASH01000007">
    <property type="protein sequence ID" value="GAD17424.1"/>
    <property type="molecule type" value="Genomic_DNA"/>
</dbReference>
<keyword evidence="6 8" id="KW-0368">Histidine biosynthesis</keyword>
<dbReference type="EC" id="3.1.3.15" evidence="3 8"/>
<organism evidence="10 11">
    <name type="scientific">Lentilactobacillus otakiensis DSM 19908 = JCM 15040</name>
    <dbReference type="NCBI Taxonomy" id="1423780"/>
    <lineage>
        <taxon>Bacteria</taxon>
        <taxon>Bacillati</taxon>
        <taxon>Bacillota</taxon>
        <taxon>Bacilli</taxon>
        <taxon>Lactobacillales</taxon>
        <taxon>Lactobacillaceae</taxon>
        <taxon>Lentilactobacillus</taxon>
    </lineage>
</organism>
<dbReference type="Gene3D" id="3.20.20.140">
    <property type="entry name" value="Metal-dependent hydrolases"/>
    <property type="match status" value="1"/>
</dbReference>
<proteinExistence type="inferred from homology"/>
<dbReference type="GO" id="GO:0004401">
    <property type="term" value="F:histidinol-phosphatase activity"/>
    <property type="evidence" value="ECO:0007669"/>
    <property type="project" value="UniProtKB-UniRule"/>
</dbReference>
<dbReference type="GO" id="GO:0005737">
    <property type="term" value="C:cytoplasm"/>
    <property type="evidence" value="ECO:0007669"/>
    <property type="project" value="TreeGrafter"/>
</dbReference>
<comment type="pathway">
    <text evidence="1 8">Amino-acid biosynthesis; L-histidine biosynthesis; L-histidine from 5-phospho-alpha-D-ribose 1-diphosphate: step 8/9.</text>
</comment>
<evidence type="ECO:0000256" key="5">
    <source>
        <dbReference type="ARBA" id="ARBA00022801"/>
    </source>
</evidence>
<dbReference type="InterPro" id="IPR004013">
    <property type="entry name" value="PHP_dom"/>
</dbReference>